<protein>
    <submittedName>
        <fullName evidence="2">Uncharacterized protein</fullName>
    </submittedName>
</protein>
<name>A0AAN6WKR8_9PEZI</name>
<proteinExistence type="predicted"/>
<evidence type="ECO:0000313" key="3">
    <source>
        <dbReference type="Proteomes" id="UP001302126"/>
    </source>
</evidence>
<evidence type="ECO:0000313" key="2">
    <source>
        <dbReference type="EMBL" id="KAK4183844.1"/>
    </source>
</evidence>
<feature type="compositionally biased region" description="Pro residues" evidence="1">
    <location>
        <begin position="48"/>
        <end position="61"/>
    </location>
</feature>
<accession>A0AAN6WKR8</accession>
<organism evidence="2 3">
    <name type="scientific">Podospora australis</name>
    <dbReference type="NCBI Taxonomy" id="1536484"/>
    <lineage>
        <taxon>Eukaryota</taxon>
        <taxon>Fungi</taxon>
        <taxon>Dikarya</taxon>
        <taxon>Ascomycota</taxon>
        <taxon>Pezizomycotina</taxon>
        <taxon>Sordariomycetes</taxon>
        <taxon>Sordariomycetidae</taxon>
        <taxon>Sordariales</taxon>
        <taxon>Podosporaceae</taxon>
        <taxon>Podospora</taxon>
    </lineage>
</organism>
<keyword evidence="3" id="KW-1185">Reference proteome</keyword>
<dbReference type="AlphaFoldDB" id="A0AAN6WKR8"/>
<sequence length="104" mass="11142">MMVSSFILYCQSYSLLISFLATAALFWSSPCAMTVLCHRVTPTDRPSGRPPSSPVGKPPRSVPWQRTPWTVRQLFLLFGQNFGNGTGGFSLFGGGTAALGNGAL</sequence>
<feature type="region of interest" description="Disordered" evidence="1">
    <location>
        <begin position="41"/>
        <end position="64"/>
    </location>
</feature>
<gene>
    <name evidence="2" type="ORF">QBC35DRAFT_83001</name>
</gene>
<comment type="caution">
    <text evidence="2">The sequence shown here is derived from an EMBL/GenBank/DDBJ whole genome shotgun (WGS) entry which is preliminary data.</text>
</comment>
<reference evidence="2" key="1">
    <citation type="journal article" date="2023" name="Mol. Phylogenet. Evol.">
        <title>Genome-scale phylogeny and comparative genomics of the fungal order Sordariales.</title>
        <authorList>
            <person name="Hensen N."/>
            <person name="Bonometti L."/>
            <person name="Westerberg I."/>
            <person name="Brannstrom I.O."/>
            <person name="Guillou S."/>
            <person name="Cros-Aarteil S."/>
            <person name="Calhoun S."/>
            <person name="Haridas S."/>
            <person name="Kuo A."/>
            <person name="Mondo S."/>
            <person name="Pangilinan J."/>
            <person name="Riley R."/>
            <person name="LaButti K."/>
            <person name="Andreopoulos B."/>
            <person name="Lipzen A."/>
            <person name="Chen C."/>
            <person name="Yan M."/>
            <person name="Daum C."/>
            <person name="Ng V."/>
            <person name="Clum A."/>
            <person name="Steindorff A."/>
            <person name="Ohm R.A."/>
            <person name="Martin F."/>
            <person name="Silar P."/>
            <person name="Natvig D.O."/>
            <person name="Lalanne C."/>
            <person name="Gautier V."/>
            <person name="Ament-Velasquez S.L."/>
            <person name="Kruys A."/>
            <person name="Hutchinson M.I."/>
            <person name="Powell A.J."/>
            <person name="Barry K."/>
            <person name="Miller A.N."/>
            <person name="Grigoriev I.V."/>
            <person name="Debuchy R."/>
            <person name="Gladieux P."/>
            <person name="Hiltunen Thoren M."/>
            <person name="Johannesson H."/>
        </authorList>
    </citation>
    <scope>NUCLEOTIDE SEQUENCE</scope>
    <source>
        <strain evidence="2">PSN309</strain>
    </source>
</reference>
<dbReference type="Proteomes" id="UP001302126">
    <property type="component" value="Unassembled WGS sequence"/>
</dbReference>
<dbReference type="EMBL" id="MU864520">
    <property type="protein sequence ID" value="KAK4183844.1"/>
    <property type="molecule type" value="Genomic_DNA"/>
</dbReference>
<evidence type="ECO:0000256" key="1">
    <source>
        <dbReference type="SAM" id="MobiDB-lite"/>
    </source>
</evidence>
<reference evidence="2" key="2">
    <citation type="submission" date="2023-05" db="EMBL/GenBank/DDBJ databases">
        <authorList>
            <consortium name="Lawrence Berkeley National Laboratory"/>
            <person name="Steindorff A."/>
            <person name="Hensen N."/>
            <person name="Bonometti L."/>
            <person name="Westerberg I."/>
            <person name="Brannstrom I.O."/>
            <person name="Guillou S."/>
            <person name="Cros-Aarteil S."/>
            <person name="Calhoun S."/>
            <person name="Haridas S."/>
            <person name="Kuo A."/>
            <person name="Mondo S."/>
            <person name="Pangilinan J."/>
            <person name="Riley R."/>
            <person name="Labutti K."/>
            <person name="Andreopoulos B."/>
            <person name="Lipzen A."/>
            <person name="Chen C."/>
            <person name="Yanf M."/>
            <person name="Daum C."/>
            <person name="Ng V."/>
            <person name="Clum A."/>
            <person name="Ohm R."/>
            <person name="Martin F."/>
            <person name="Silar P."/>
            <person name="Natvig D."/>
            <person name="Lalanne C."/>
            <person name="Gautier V."/>
            <person name="Ament-Velasquez S.L."/>
            <person name="Kruys A."/>
            <person name="Hutchinson M.I."/>
            <person name="Powell A.J."/>
            <person name="Barry K."/>
            <person name="Miller A.N."/>
            <person name="Grigoriev I.V."/>
            <person name="Debuchy R."/>
            <person name="Gladieux P."/>
            <person name="Thoren M.H."/>
            <person name="Johannesson H."/>
        </authorList>
    </citation>
    <scope>NUCLEOTIDE SEQUENCE</scope>
    <source>
        <strain evidence="2">PSN309</strain>
    </source>
</reference>